<feature type="domain" description="4Fe-4S ferredoxin-type" evidence="6">
    <location>
        <begin position="1"/>
        <end position="25"/>
    </location>
</feature>
<dbReference type="Gene3D" id="3.30.70.20">
    <property type="match status" value="1"/>
</dbReference>
<dbReference type="PROSITE" id="PS51379">
    <property type="entry name" value="4FE4S_FER_2"/>
    <property type="match status" value="2"/>
</dbReference>
<evidence type="ECO:0000313" key="7">
    <source>
        <dbReference type="EMBL" id="MCD1293401.1"/>
    </source>
</evidence>
<name>A0AAP2R9F6_9EURY</name>
<reference evidence="7 8" key="1">
    <citation type="submission" date="2017-11" db="EMBL/GenBank/DDBJ databases">
        <title>Isolation and Characterization of Family Methanocellaceae Species from Potential Methane Hydrate Area Offshore Southwestern Taiwan.</title>
        <authorList>
            <person name="Zhang W.-L."/>
            <person name="Chen W.-C."/>
            <person name="Lai M.-C."/>
            <person name="Chen S.-C."/>
        </authorList>
    </citation>
    <scope>NUCLEOTIDE SEQUENCE [LARGE SCALE GENOMIC DNA]</scope>
    <source>
        <strain evidence="7 8">CWC-04</strain>
    </source>
</reference>
<dbReference type="GO" id="GO:0005886">
    <property type="term" value="C:plasma membrane"/>
    <property type="evidence" value="ECO:0007669"/>
    <property type="project" value="TreeGrafter"/>
</dbReference>
<dbReference type="InterPro" id="IPR017896">
    <property type="entry name" value="4Fe4S_Fe-S-bd"/>
</dbReference>
<dbReference type="Pfam" id="PF13187">
    <property type="entry name" value="Fer4_9"/>
    <property type="match status" value="1"/>
</dbReference>
<dbReference type="InterPro" id="IPR051460">
    <property type="entry name" value="HdrC_iron-sulfur_subunit"/>
</dbReference>
<feature type="domain" description="4Fe-4S ferredoxin-type" evidence="6">
    <location>
        <begin position="29"/>
        <end position="61"/>
    </location>
</feature>
<sequence>MSDQCVKCGICETVCPSCLSSLRALDLDRSKMISREVLNCTTCNLCVSLCPRGVAITKAIENVRKNIITKGYQETLDYISTYECSIVPSSIPEVKPHKSKVAYYAGCLTTYRQRQIADAVCYTMGHMGIDFTRIPEVCCGSPLNRIGRFDLARNTLEKNLKELRKWGVETVITSCPGCTSTFLEYQDEFEVVHYLDLYDEYDIYNGLKKSDIVATLQYPCHLYRNVSPYTMVIAEKLLDRMYEYVRVSSPESCCGAGGGVRRNDLGLSRNLRAKKVGEIRSLKPDIVATACPQCNFHLSEDISGVIDVCVLVARNLGYDG</sequence>
<gene>
    <name evidence="7" type="ORF">CUJ83_00110</name>
</gene>
<dbReference type="PANTHER" id="PTHR43255">
    <property type="entry name" value="IRON-SULFUR-BINDING OXIDOREDUCTASE FADF-RELATED-RELATED"/>
    <property type="match status" value="1"/>
</dbReference>
<dbReference type="RefSeq" id="WP_230739137.1">
    <property type="nucleotide sequence ID" value="NZ_PGCK01000001.1"/>
</dbReference>
<dbReference type="Pfam" id="PF02754">
    <property type="entry name" value="CCG"/>
    <property type="match status" value="2"/>
</dbReference>
<evidence type="ECO:0000256" key="4">
    <source>
        <dbReference type="ARBA" id="ARBA00023004"/>
    </source>
</evidence>
<dbReference type="PANTHER" id="PTHR43255:SF1">
    <property type="entry name" value="IRON-SULFUR-BINDING OXIDOREDUCTASE FADF-RELATED"/>
    <property type="match status" value="1"/>
</dbReference>
<evidence type="ECO:0000256" key="2">
    <source>
        <dbReference type="ARBA" id="ARBA00022723"/>
    </source>
</evidence>
<dbReference type="Proteomes" id="UP001320159">
    <property type="component" value="Unassembled WGS sequence"/>
</dbReference>
<comment type="caution">
    <text evidence="7">The sequence shown here is derived from an EMBL/GenBank/DDBJ whole genome shotgun (WGS) entry which is preliminary data.</text>
</comment>
<dbReference type="EMBL" id="PGCK01000001">
    <property type="protein sequence ID" value="MCD1293401.1"/>
    <property type="molecule type" value="Genomic_DNA"/>
</dbReference>
<accession>A0AAP2R9F6</accession>
<keyword evidence="4" id="KW-0408">Iron</keyword>
<evidence type="ECO:0000256" key="3">
    <source>
        <dbReference type="ARBA" id="ARBA00023002"/>
    </source>
</evidence>
<dbReference type="PROSITE" id="PS00198">
    <property type="entry name" value="4FE4S_FER_1"/>
    <property type="match status" value="1"/>
</dbReference>
<evidence type="ECO:0000259" key="6">
    <source>
        <dbReference type="PROSITE" id="PS51379"/>
    </source>
</evidence>
<dbReference type="SUPFAM" id="SSF46548">
    <property type="entry name" value="alpha-helical ferredoxin"/>
    <property type="match status" value="1"/>
</dbReference>
<organism evidence="7 8">
    <name type="scientific">Methanooceanicella nereidis</name>
    <dbReference type="NCBI Taxonomy" id="2052831"/>
    <lineage>
        <taxon>Archaea</taxon>
        <taxon>Methanobacteriati</taxon>
        <taxon>Methanobacteriota</taxon>
        <taxon>Stenosarchaea group</taxon>
        <taxon>Methanomicrobia</taxon>
        <taxon>Methanocellales</taxon>
        <taxon>Methanocellaceae</taxon>
        <taxon>Methanooceanicella</taxon>
    </lineage>
</organism>
<proteinExistence type="predicted"/>
<keyword evidence="1" id="KW-0004">4Fe-4S</keyword>
<dbReference type="AlphaFoldDB" id="A0AAP2R9F6"/>
<dbReference type="GO" id="GO:0046872">
    <property type="term" value="F:metal ion binding"/>
    <property type="evidence" value="ECO:0007669"/>
    <property type="project" value="UniProtKB-KW"/>
</dbReference>
<dbReference type="InterPro" id="IPR017900">
    <property type="entry name" value="4Fe4S_Fe_S_CS"/>
</dbReference>
<keyword evidence="5" id="KW-0411">Iron-sulfur</keyword>
<evidence type="ECO:0000313" key="8">
    <source>
        <dbReference type="Proteomes" id="UP001320159"/>
    </source>
</evidence>
<keyword evidence="2" id="KW-0479">Metal-binding</keyword>
<evidence type="ECO:0000256" key="1">
    <source>
        <dbReference type="ARBA" id="ARBA00022485"/>
    </source>
</evidence>
<keyword evidence="8" id="KW-1185">Reference proteome</keyword>
<dbReference type="GO" id="GO:0051539">
    <property type="term" value="F:4 iron, 4 sulfur cluster binding"/>
    <property type="evidence" value="ECO:0007669"/>
    <property type="project" value="UniProtKB-KW"/>
</dbReference>
<dbReference type="InterPro" id="IPR004017">
    <property type="entry name" value="Cys_rich_dom"/>
</dbReference>
<dbReference type="GO" id="GO:0016491">
    <property type="term" value="F:oxidoreductase activity"/>
    <property type="evidence" value="ECO:0007669"/>
    <property type="project" value="UniProtKB-KW"/>
</dbReference>
<protein>
    <submittedName>
        <fullName evidence="7">Succinate dehydrogenase/fumarate reductase iron-sulfur subunit</fullName>
    </submittedName>
</protein>
<keyword evidence="3" id="KW-0560">Oxidoreductase</keyword>
<evidence type="ECO:0000256" key="5">
    <source>
        <dbReference type="ARBA" id="ARBA00023014"/>
    </source>
</evidence>